<dbReference type="NCBIfam" id="NF033516">
    <property type="entry name" value="transpos_IS3"/>
    <property type="match status" value="1"/>
</dbReference>
<dbReference type="PANTHER" id="PTHR46889:SF4">
    <property type="entry name" value="TRANSPOSASE INSO FOR INSERTION SEQUENCE ELEMENT IS911B-RELATED"/>
    <property type="match status" value="1"/>
</dbReference>
<organism evidence="3 4">
    <name type="scientific">Rhodobaculum claviforme</name>
    <dbReference type="NCBI Taxonomy" id="1549854"/>
    <lineage>
        <taxon>Bacteria</taxon>
        <taxon>Pseudomonadati</taxon>
        <taxon>Pseudomonadota</taxon>
        <taxon>Alphaproteobacteria</taxon>
        <taxon>Rhodobacterales</taxon>
        <taxon>Paracoccaceae</taxon>
        <taxon>Rhodobaculum</taxon>
    </lineage>
</organism>
<reference evidence="3" key="1">
    <citation type="submission" date="2017-05" db="EMBL/GenBank/DDBJ databases">
        <authorList>
            <person name="Imhoff J.F."/>
            <person name="Rahn T."/>
            <person name="Kuenzel S."/>
            <person name="Neulinger S.C."/>
        </authorList>
    </citation>
    <scope>NUCLEOTIDE SEQUENCE</scope>
    <source>
        <strain evidence="3">LMG 28126</strain>
    </source>
</reference>
<dbReference type="Proteomes" id="UP000706333">
    <property type="component" value="Unassembled WGS sequence"/>
</dbReference>
<name>A0A934TN56_9RHOB</name>
<evidence type="ECO:0000256" key="1">
    <source>
        <dbReference type="SAM" id="MobiDB-lite"/>
    </source>
</evidence>
<feature type="compositionally biased region" description="Basic and acidic residues" evidence="1">
    <location>
        <begin position="106"/>
        <end position="116"/>
    </location>
</feature>
<dbReference type="Gene3D" id="3.30.420.10">
    <property type="entry name" value="Ribonuclease H-like superfamily/Ribonuclease H"/>
    <property type="match status" value="1"/>
</dbReference>
<dbReference type="EMBL" id="NHSD01000332">
    <property type="protein sequence ID" value="MBK5928915.1"/>
    <property type="molecule type" value="Genomic_DNA"/>
</dbReference>
<evidence type="ECO:0000313" key="4">
    <source>
        <dbReference type="Proteomes" id="UP000706333"/>
    </source>
</evidence>
<proteinExistence type="predicted"/>
<dbReference type="GO" id="GO:0003676">
    <property type="term" value="F:nucleic acid binding"/>
    <property type="evidence" value="ECO:0007669"/>
    <property type="project" value="InterPro"/>
</dbReference>
<dbReference type="InterPro" id="IPR048020">
    <property type="entry name" value="Transpos_IS3"/>
</dbReference>
<dbReference type="AlphaFoldDB" id="A0A934TN56"/>
<dbReference type="SUPFAM" id="SSF53098">
    <property type="entry name" value="Ribonuclease H-like"/>
    <property type="match status" value="1"/>
</dbReference>
<dbReference type="Pfam" id="PF00665">
    <property type="entry name" value="rve"/>
    <property type="match status" value="1"/>
</dbReference>
<protein>
    <recommendedName>
        <fullName evidence="2">Integrase catalytic domain-containing protein</fullName>
    </recommendedName>
</protein>
<dbReference type="GO" id="GO:0015074">
    <property type="term" value="P:DNA integration"/>
    <property type="evidence" value="ECO:0007669"/>
    <property type="project" value="InterPro"/>
</dbReference>
<feature type="compositionally biased region" description="Basic residues" evidence="1">
    <location>
        <begin position="95"/>
        <end position="105"/>
    </location>
</feature>
<feature type="domain" description="Integrase catalytic" evidence="2">
    <location>
        <begin position="125"/>
        <end position="252"/>
    </location>
</feature>
<dbReference type="InterPro" id="IPR050900">
    <property type="entry name" value="Transposase_IS3/IS150/IS904"/>
</dbReference>
<reference evidence="3" key="2">
    <citation type="journal article" date="2020" name="Microorganisms">
        <title>Osmotic Adaptation and Compatible Solute Biosynthesis of Phototrophic Bacteria as Revealed from Genome Analyses.</title>
        <authorList>
            <person name="Imhoff J.F."/>
            <person name="Rahn T."/>
            <person name="Kunzel S."/>
            <person name="Keller A."/>
            <person name="Neulinger S.C."/>
        </authorList>
    </citation>
    <scope>NUCLEOTIDE SEQUENCE</scope>
    <source>
        <strain evidence="3">LMG 28126</strain>
    </source>
</reference>
<comment type="caution">
    <text evidence="3">The sequence shown here is derived from an EMBL/GenBank/DDBJ whole genome shotgun (WGS) entry which is preliminary data.</text>
</comment>
<evidence type="ECO:0000259" key="2">
    <source>
        <dbReference type="PROSITE" id="PS50994"/>
    </source>
</evidence>
<feature type="region of interest" description="Disordered" evidence="1">
    <location>
        <begin position="95"/>
        <end position="116"/>
    </location>
</feature>
<evidence type="ECO:0000313" key="3">
    <source>
        <dbReference type="EMBL" id="MBK5928915.1"/>
    </source>
</evidence>
<dbReference type="InterPro" id="IPR036397">
    <property type="entry name" value="RNaseH_sf"/>
</dbReference>
<keyword evidence="4" id="KW-1185">Reference proteome</keyword>
<sequence>MPEHMTFAFIARHRHIWPVRWLCEVLAVSRSGVHAWPGRPASARAIEDAKRVIAIDKRLNASDRTHGPRRVWHGVLVDGRACGLHRIERLMRRNAMRARPKRRGKPRDDGERSVIADSIPDRDFEADRPKRKWLADFTHIWTVEGWRHVAVVRDRLSRRVVGWSMQADRDASRVMDALMMTVWRRGKADALLHHSDQGAQCDLRVECAPAGGHDHAGSLTGGQFRMPIDSLATWPRPGPCWRPRRHASRSSV</sequence>
<dbReference type="PROSITE" id="PS50994">
    <property type="entry name" value="INTEGRASE"/>
    <property type="match status" value="1"/>
</dbReference>
<dbReference type="InterPro" id="IPR012337">
    <property type="entry name" value="RNaseH-like_sf"/>
</dbReference>
<dbReference type="PANTHER" id="PTHR46889">
    <property type="entry name" value="TRANSPOSASE INSF FOR INSERTION SEQUENCE IS3B-RELATED"/>
    <property type="match status" value="1"/>
</dbReference>
<accession>A0A934TN56</accession>
<gene>
    <name evidence="3" type="ORF">CCR87_16510</name>
</gene>
<dbReference type="InterPro" id="IPR001584">
    <property type="entry name" value="Integrase_cat-core"/>
</dbReference>